<evidence type="ECO:0000313" key="1">
    <source>
        <dbReference type="EMBL" id="CAG2064132.1"/>
    </source>
</evidence>
<dbReference type="Proteomes" id="UP001153148">
    <property type="component" value="Unassembled WGS sequence"/>
</dbReference>
<gene>
    <name evidence="1" type="ORF">TPAB3V08_LOCUS11079</name>
</gene>
<evidence type="ECO:0000313" key="2">
    <source>
        <dbReference type="Proteomes" id="UP001153148"/>
    </source>
</evidence>
<proteinExistence type="predicted"/>
<accession>A0ABN7P8H8</accession>
<name>A0ABN7P8H8_TIMPD</name>
<reference evidence="1" key="1">
    <citation type="submission" date="2021-03" db="EMBL/GenBank/DDBJ databases">
        <authorList>
            <person name="Tran Van P."/>
        </authorList>
    </citation>
    <scope>NUCLEOTIDE SEQUENCE</scope>
</reference>
<dbReference type="EMBL" id="CAJPIN010031792">
    <property type="protein sequence ID" value="CAG2064132.1"/>
    <property type="molecule type" value="Genomic_DNA"/>
</dbReference>
<protein>
    <submittedName>
        <fullName evidence="1">Uncharacterized protein</fullName>
    </submittedName>
</protein>
<keyword evidence="2" id="KW-1185">Reference proteome</keyword>
<sequence length="128" mass="14907">MPAFQIKSQTSDCVTLDLLTFDDLELLRSKRTILRNSSCSIQANHIAPNSNRRYLILTYTVEFDRIHYPLPMEYCGPPDPQILQATIRRLESEMGRMQEQLERASGQSRTCLAEKTSHLEKRYPFQEN</sequence>
<organism evidence="1 2">
    <name type="scientific">Timema podura</name>
    <name type="common">Walking stick</name>
    <dbReference type="NCBI Taxonomy" id="61482"/>
    <lineage>
        <taxon>Eukaryota</taxon>
        <taxon>Metazoa</taxon>
        <taxon>Ecdysozoa</taxon>
        <taxon>Arthropoda</taxon>
        <taxon>Hexapoda</taxon>
        <taxon>Insecta</taxon>
        <taxon>Pterygota</taxon>
        <taxon>Neoptera</taxon>
        <taxon>Polyneoptera</taxon>
        <taxon>Phasmatodea</taxon>
        <taxon>Timematodea</taxon>
        <taxon>Timematoidea</taxon>
        <taxon>Timematidae</taxon>
        <taxon>Timema</taxon>
    </lineage>
</organism>
<comment type="caution">
    <text evidence="1">The sequence shown here is derived from an EMBL/GenBank/DDBJ whole genome shotgun (WGS) entry which is preliminary data.</text>
</comment>